<name>A0AAN8Y1U0_SOLBU</name>
<evidence type="ECO:0000313" key="2">
    <source>
        <dbReference type="Proteomes" id="UP001371456"/>
    </source>
</evidence>
<protein>
    <recommendedName>
        <fullName evidence="3">RRM domain-containing protein</fullName>
    </recommendedName>
</protein>
<dbReference type="GO" id="GO:0003676">
    <property type="term" value="F:nucleic acid binding"/>
    <property type="evidence" value="ECO:0007669"/>
    <property type="project" value="InterPro"/>
</dbReference>
<dbReference type="AlphaFoldDB" id="A0AAN8Y1U0"/>
<sequence>MASGLEADKYLANLLELLITSKVQMFSVVELTTGTSDALDLHPNIHELGAGVIEEYVHIQRDKGFGFIRYNSHAEVAQAIHFGNVVNLTTLLASKLWMSLPTQASNFA</sequence>
<gene>
    <name evidence="1" type="ORF">RDI58_029132</name>
</gene>
<organism evidence="1 2">
    <name type="scientific">Solanum bulbocastanum</name>
    <name type="common">Wild potato</name>
    <dbReference type="NCBI Taxonomy" id="147425"/>
    <lineage>
        <taxon>Eukaryota</taxon>
        <taxon>Viridiplantae</taxon>
        <taxon>Streptophyta</taxon>
        <taxon>Embryophyta</taxon>
        <taxon>Tracheophyta</taxon>
        <taxon>Spermatophyta</taxon>
        <taxon>Magnoliopsida</taxon>
        <taxon>eudicotyledons</taxon>
        <taxon>Gunneridae</taxon>
        <taxon>Pentapetalae</taxon>
        <taxon>asterids</taxon>
        <taxon>lamiids</taxon>
        <taxon>Solanales</taxon>
        <taxon>Solanaceae</taxon>
        <taxon>Solanoideae</taxon>
        <taxon>Solaneae</taxon>
        <taxon>Solanum</taxon>
    </lineage>
</organism>
<reference evidence="1 2" key="1">
    <citation type="submission" date="2024-02" db="EMBL/GenBank/DDBJ databases">
        <title>de novo genome assembly of Solanum bulbocastanum strain 11H21.</title>
        <authorList>
            <person name="Hosaka A.J."/>
        </authorList>
    </citation>
    <scope>NUCLEOTIDE SEQUENCE [LARGE SCALE GENOMIC DNA]</scope>
    <source>
        <tissue evidence="1">Young leaves</tissue>
    </source>
</reference>
<dbReference type="InterPro" id="IPR035979">
    <property type="entry name" value="RBD_domain_sf"/>
</dbReference>
<evidence type="ECO:0000313" key="1">
    <source>
        <dbReference type="EMBL" id="KAK6773893.1"/>
    </source>
</evidence>
<comment type="caution">
    <text evidence="1">The sequence shown here is derived from an EMBL/GenBank/DDBJ whole genome shotgun (WGS) entry which is preliminary data.</text>
</comment>
<dbReference type="SUPFAM" id="SSF54928">
    <property type="entry name" value="RNA-binding domain, RBD"/>
    <property type="match status" value="1"/>
</dbReference>
<evidence type="ECO:0008006" key="3">
    <source>
        <dbReference type="Google" id="ProtNLM"/>
    </source>
</evidence>
<keyword evidence="2" id="KW-1185">Reference proteome</keyword>
<dbReference type="Proteomes" id="UP001371456">
    <property type="component" value="Unassembled WGS sequence"/>
</dbReference>
<accession>A0AAN8Y1U0</accession>
<dbReference type="EMBL" id="JBANQN010000012">
    <property type="protein sequence ID" value="KAK6773893.1"/>
    <property type="molecule type" value="Genomic_DNA"/>
</dbReference>
<proteinExistence type="predicted"/>